<protein>
    <submittedName>
        <fullName evidence="1">Uncharacterized protein</fullName>
    </submittedName>
</protein>
<dbReference type="PATRIC" id="fig|1121448.10.peg.1620"/>
<dbReference type="Proteomes" id="UP000016587">
    <property type="component" value="Chromosome"/>
</dbReference>
<gene>
    <name evidence="1" type="ORF">DGI_1632</name>
</gene>
<dbReference type="EMBL" id="CP006585">
    <property type="protein sequence ID" value="AGW13460.1"/>
    <property type="molecule type" value="Genomic_DNA"/>
</dbReference>
<reference evidence="2" key="2">
    <citation type="submission" date="2013-07" db="EMBL/GenBank/DDBJ databases">
        <authorList>
            <person name="Morais-Silva F.O."/>
            <person name="Rezende A.M."/>
            <person name="Pimentel C."/>
            <person name="Resende D.M."/>
            <person name="Santos C.I."/>
            <person name="Clemente C."/>
            <person name="de Oliveira L.M."/>
            <person name="da Silva S.M."/>
            <person name="Costa D.A."/>
            <person name="Varela-Raposo A."/>
            <person name="Horacio E.C.A."/>
            <person name="Matos M."/>
            <person name="Flores O."/>
            <person name="Ruiz J.C."/>
            <person name="Rodrigues-Pousada C."/>
        </authorList>
    </citation>
    <scope>NUCLEOTIDE SEQUENCE [LARGE SCALE GENOMIC DNA]</scope>
    <source>
        <strain evidence="2">ATCC 19364 / DSM 1382 / NCIMB 9332 / VKM B-1759</strain>
    </source>
</reference>
<proteinExistence type="predicted"/>
<evidence type="ECO:0000313" key="1">
    <source>
        <dbReference type="EMBL" id="AGW13460.1"/>
    </source>
</evidence>
<reference evidence="1 2" key="1">
    <citation type="journal article" date="2013" name="J. Bacteriol.">
        <title>Roles of HynAB and Ech, the only two hydrogenases found in the model sulfate reducer Desulfovibrio gigas.</title>
        <authorList>
            <person name="Morais-Silva F.O."/>
            <person name="Santos C.I."/>
            <person name="Rodrigues R."/>
            <person name="Pereira I.A."/>
            <person name="Rodrigues-Pousada C."/>
        </authorList>
    </citation>
    <scope>NUCLEOTIDE SEQUENCE [LARGE SCALE GENOMIC DNA]</scope>
    <source>
        <strain evidence="2">ATCC 19364 / DSM 1382 / NCIMB 9332 / VKM B-1759</strain>
    </source>
</reference>
<organism evidence="1 2">
    <name type="scientific">Megalodesulfovibrio gigas (strain ATCC 19364 / DSM 1382 / NCIMB 9332 / VKM B-1759)</name>
    <name type="common">Desulfovibrio gigas</name>
    <dbReference type="NCBI Taxonomy" id="1121448"/>
    <lineage>
        <taxon>Bacteria</taxon>
        <taxon>Pseudomonadati</taxon>
        <taxon>Thermodesulfobacteriota</taxon>
        <taxon>Desulfovibrionia</taxon>
        <taxon>Desulfovibrionales</taxon>
        <taxon>Desulfovibrionaceae</taxon>
        <taxon>Megalodesulfovibrio</taxon>
    </lineage>
</organism>
<name>T2GA36_MEGG1</name>
<dbReference type="HOGENOM" id="CLU_3355804_0_0_7"/>
<accession>T2GA36</accession>
<dbReference type="STRING" id="1121448.DGI_1632"/>
<sequence>MGLQRLTSLCFLHFKLVLTYLFDLIIKFLELFQPLR</sequence>
<dbReference type="AlphaFoldDB" id="T2GA36"/>
<dbReference type="KEGG" id="dgg:DGI_1632"/>
<evidence type="ECO:0000313" key="2">
    <source>
        <dbReference type="Proteomes" id="UP000016587"/>
    </source>
</evidence>
<keyword evidence="2" id="KW-1185">Reference proteome</keyword>